<proteinExistence type="predicted"/>
<organism evidence="2 3">
    <name type="scientific">Georgenia alba</name>
    <dbReference type="NCBI Taxonomy" id="2233858"/>
    <lineage>
        <taxon>Bacteria</taxon>
        <taxon>Bacillati</taxon>
        <taxon>Actinomycetota</taxon>
        <taxon>Actinomycetes</taxon>
        <taxon>Micrococcales</taxon>
        <taxon>Bogoriellaceae</taxon>
        <taxon>Georgenia</taxon>
    </lineage>
</organism>
<comment type="caution">
    <text evidence="2">The sequence shown here is derived from an EMBL/GenBank/DDBJ whole genome shotgun (WGS) entry which is preliminary data.</text>
</comment>
<dbReference type="InterPro" id="IPR057767">
    <property type="entry name" value="UGSC-like_dom"/>
</dbReference>
<reference evidence="3" key="1">
    <citation type="journal article" date="2019" name="Int. J. Syst. Evol. Microbiol.">
        <title>The Global Catalogue of Microorganisms (GCM) 10K type strain sequencing project: providing services to taxonomists for standard genome sequencing and annotation.</title>
        <authorList>
            <consortium name="The Broad Institute Genomics Platform"/>
            <consortium name="The Broad Institute Genome Sequencing Center for Infectious Disease"/>
            <person name="Wu L."/>
            <person name="Ma J."/>
        </authorList>
    </citation>
    <scope>NUCLEOTIDE SEQUENCE [LARGE SCALE GENOMIC DNA]</scope>
    <source>
        <strain evidence="3">JCM 1490</strain>
    </source>
</reference>
<accession>A0ABW2Q5C6</accession>
<protein>
    <submittedName>
        <fullName evidence="2">UGSC family (Seleno)protein</fullName>
    </submittedName>
</protein>
<sequence length="179" mass="19057">MTAREALLDPTGMDERAADGTLAPRPVTLRGLRVGLLDNTKANATTLLKNIGEEMTRQFGVAETRLYTKDYFGTPVKDELLKQIADECDVVVTAVGDCGSCSAATVADGVLFERAGVPTVSICSDSFMMSGAAMAQVQGFPGFDFLTVQHPVASLDADQLRDRARAAMPDIARILGVED</sequence>
<evidence type="ECO:0000313" key="2">
    <source>
        <dbReference type="EMBL" id="MFC7404696.1"/>
    </source>
</evidence>
<name>A0ABW2Q5C6_9MICO</name>
<feature type="domain" description="UGSC-like" evidence="1">
    <location>
        <begin position="7"/>
        <end position="176"/>
    </location>
</feature>
<evidence type="ECO:0000259" key="1">
    <source>
        <dbReference type="Pfam" id="PF24696"/>
    </source>
</evidence>
<evidence type="ECO:0000313" key="3">
    <source>
        <dbReference type="Proteomes" id="UP001596455"/>
    </source>
</evidence>
<dbReference type="InterPro" id="IPR049831">
    <property type="entry name" value="UGSC_seleno"/>
</dbReference>
<dbReference type="NCBIfam" id="NF041046">
    <property type="entry name" value="UGSC_fam"/>
    <property type="match status" value="1"/>
</dbReference>
<dbReference type="Proteomes" id="UP001596455">
    <property type="component" value="Unassembled WGS sequence"/>
</dbReference>
<keyword evidence="3" id="KW-1185">Reference proteome</keyword>
<dbReference type="RefSeq" id="WP_382392333.1">
    <property type="nucleotide sequence ID" value="NZ_JBHTCQ010000001.1"/>
</dbReference>
<gene>
    <name evidence="2" type="ORF">ACFQQL_06205</name>
</gene>
<dbReference type="Pfam" id="PF24696">
    <property type="entry name" value="UGSC"/>
    <property type="match status" value="1"/>
</dbReference>
<dbReference type="EMBL" id="JBHTCQ010000001">
    <property type="protein sequence ID" value="MFC7404696.1"/>
    <property type="molecule type" value="Genomic_DNA"/>
</dbReference>